<dbReference type="NCBIfam" id="TIGR02777">
    <property type="entry name" value="LigD_PE_dom"/>
    <property type="match status" value="1"/>
</dbReference>
<dbReference type="GO" id="GO:0004527">
    <property type="term" value="F:exonuclease activity"/>
    <property type="evidence" value="ECO:0007669"/>
    <property type="project" value="UniProtKB-KW"/>
</dbReference>
<evidence type="ECO:0000256" key="6">
    <source>
        <dbReference type="ARBA" id="ARBA00022722"/>
    </source>
</evidence>
<dbReference type="AlphaFoldDB" id="A0A1U7DKL4"/>
<dbReference type="Pfam" id="PF13298">
    <property type="entry name" value="LigD_N"/>
    <property type="match status" value="1"/>
</dbReference>
<keyword evidence="7" id="KW-0479">Metal-binding</keyword>
<accession>A0A2M9DCE2</accession>
<evidence type="ECO:0000256" key="4">
    <source>
        <dbReference type="ARBA" id="ARBA00022679"/>
    </source>
</evidence>
<evidence type="ECO:0000256" key="16">
    <source>
        <dbReference type="ARBA" id="ARBA00023204"/>
    </source>
</evidence>
<evidence type="ECO:0000256" key="8">
    <source>
        <dbReference type="ARBA" id="ARBA00022741"/>
    </source>
</evidence>
<dbReference type="PANTHER" id="PTHR42705:SF2">
    <property type="entry name" value="BIFUNCTIONAL NON-HOMOLOGOUS END JOINING PROTEIN LIGD"/>
    <property type="match status" value="1"/>
</dbReference>
<evidence type="ECO:0000256" key="2">
    <source>
        <dbReference type="ARBA" id="ARBA00012727"/>
    </source>
</evidence>
<evidence type="ECO:0000256" key="10">
    <source>
        <dbReference type="ARBA" id="ARBA00022801"/>
    </source>
</evidence>
<dbReference type="CDD" id="cd07971">
    <property type="entry name" value="OBF_DNA_ligase_LigD"/>
    <property type="match status" value="1"/>
</dbReference>
<dbReference type="GO" id="GO:0006281">
    <property type="term" value="P:DNA repair"/>
    <property type="evidence" value="ECO:0007669"/>
    <property type="project" value="UniProtKB-KW"/>
</dbReference>
<keyword evidence="3 22" id="KW-0436">Ligase</keyword>
<dbReference type="InterPro" id="IPR012310">
    <property type="entry name" value="DNA_ligase_ATP-dep_cent"/>
</dbReference>
<keyword evidence="12" id="KW-0067">ATP-binding</keyword>
<dbReference type="GO" id="GO:0003910">
    <property type="term" value="F:DNA ligase (ATP) activity"/>
    <property type="evidence" value="ECO:0007669"/>
    <property type="project" value="UniProtKB-EC"/>
</dbReference>
<dbReference type="InterPro" id="IPR014145">
    <property type="entry name" value="LigD_pol_dom"/>
</dbReference>
<dbReference type="Gene3D" id="3.30.1490.70">
    <property type="match status" value="1"/>
</dbReference>
<evidence type="ECO:0000313" key="23">
    <source>
        <dbReference type="Proteomes" id="UP000187266"/>
    </source>
</evidence>
<dbReference type="SUPFAM" id="SSF56091">
    <property type="entry name" value="DNA ligase/mRNA capping enzyme, catalytic domain"/>
    <property type="match status" value="1"/>
</dbReference>
<keyword evidence="17" id="KW-0464">Manganese</keyword>
<keyword evidence="8" id="KW-0547">Nucleotide-binding</keyword>
<dbReference type="SUPFAM" id="SSF50249">
    <property type="entry name" value="Nucleic acid-binding proteins"/>
    <property type="match status" value="1"/>
</dbReference>
<feature type="compositionally biased region" description="Basic and acidic residues" evidence="21">
    <location>
        <begin position="505"/>
        <end position="535"/>
    </location>
</feature>
<evidence type="ECO:0000256" key="12">
    <source>
        <dbReference type="ARBA" id="ARBA00022840"/>
    </source>
</evidence>
<evidence type="ECO:0000256" key="1">
    <source>
        <dbReference type="ARBA" id="ARBA00001936"/>
    </source>
</evidence>
<dbReference type="PROSITE" id="PS50160">
    <property type="entry name" value="DNA_LIGASE_A3"/>
    <property type="match status" value="1"/>
</dbReference>
<dbReference type="InterPro" id="IPR033651">
    <property type="entry name" value="PaeLigD_Pol-like"/>
</dbReference>
<evidence type="ECO:0000313" key="22">
    <source>
        <dbReference type="EMBL" id="APX90433.1"/>
    </source>
</evidence>
<evidence type="ECO:0000256" key="14">
    <source>
        <dbReference type="ARBA" id="ARBA00023125"/>
    </source>
</evidence>
<dbReference type="STRING" id="1267768.BV394_12420"/>
<keyword evidence="10" id="KW-0378">Hydrolase</keyword>
<dbReference type="Gene3D" id="3.30.470.30">
    <property type="entry name" value="DNA ligase/mRNA capping enzyme"/>
    <property type="match status" value="1"/>
</dbReference>
<evidence type="ECO:0000256" key="7">
    <source>
        <dbReference type="ARBA" id="ARBA00022723"/>
    </source>
</evidence>
<comment type="cofactor">
    <cofactor evidence="1">
        <name>Mn(2+)</name>
        <dbReference type="ChEBI" id="CHEBI:29035"/>
    </cofactor>
</comment>
<dbReference type="GO" id="GO:0005524">
    <property type="term" value="F:ATP binding"/>
    <property type="evidence" value="ECO:0007669"/>
    <property type="project" value="UniProtKB-KW"/>
</dbReference>
<dbReference type="Gene3D" id="3.90.920.10">
    <property type="entry name" value="DNA primase, PRIM domain"/>
    <property type="match status" value="1"/>
</dbReference>
<keyword evidence="13" id="KW-0239">DNA-directed DNA polymerase</keyword>
<evidence type="ECO:0000256" key="5">
    <source>
        <dbReference type="ARBA" id="ARBA00022695"/>
    </source>
</evidence>
<evidence type="ECO:0000256" key="17">
    <source>
        <dbReference type="ARBA" id="ARBA00023211"/>
    </source>
</evidence>
<dbReference type="Pfam" id="PF04679">
    <property type="entry name" value="DNA_ligase_A_C"/>
    <property type="match status" value="1"/>
</dbReference>
<evidence type="ECO:0000256" key="13">
    <source>
        <dbReference type="ARBA" id="ARBA00022932"/>
    </source>
</evidence>
<comment type="catalytic activity">
    <reaction evidence="20">
        <text>ATP + (deoxyribonucleotide)n-3'-hydroxyl + 5'-phospho-(deoxyribonucleotide)m = (deoxyribonucleotide)n+m + AMP + diphosphate.</text>
        <dbReference type="EC" id="6.5.1.1"/>
    </reaction>
</comment>
<evidence type="ECO:0000256" key="21">
    <source>
        <dbReference type="SAM" id="MobiDB-lite"/>
    </source>
</evidence>
<dbReference type="NCBIfam" id="TIGR02778">
    <property type="entry name" value="ligD_pol"/>
    <property type="match status" value="1"/>
</dbReference>
<feature type="region of interest" description="Disordered" evidence="21">
    <location>
        <begin position="505"/>
        <end position="544"/>
    </location>
</feature>
<dbReference type="GO" id="GO:0046872">
    <property type="term" value="F:metal ion binding"/>
    <property type="evidence" value="ECO:0007669"/>
    <property type="project" value="UniProtKB-KW"/>
</dbReference>
<dbReference type="GO" id="GO:0006310">
    <property type="term" value="P:DNA recombination"/>
    <property type="evidence" value="ECO:0007669"/>
    <property type="project" value="UniProtKB-KW"/>
</dbReference>
<dbReference type="EC" id="6.5.1.1" evidence="2"/>
<dbReference type="InterPro" id="IPR052171">
    <property type="entry name" value="NHEJ_LigD"/>
</dbReference>
<dbReference type="InterPro" id="IPR014143">
    <property type="entry name" value="NHEJ_ligase_prk"/>
</dbReference>
<keyword evidence="16" id="KW-0234">DNA repair</keyword>
<keyword evidence="6" id="KW-0540">Nuclease</keyword>
<dbReference type="OrthoDB" id="9802472at2"/>
<evidence type="ECO:0000256" key="3">
    <source>
        <dbReference type="ARBA" id="ARBA00022598"/>
    </source>
</evidence>
<keyword evidence="4" id="KW-0808">Transferase</keyword>
<dbReference type="Gene3D" id="2.40.50.140">
    <property type="entry name" value="Nucleic acid-binding proteins"/>
    <property type="match status" value="1"/>
</dbReference>
<dbReference type="Pfam" id="PF01068">
    <property type="entry name" value="DNA_ligase_A_M"/>
    <property type="match status" value="1"/>
</dbReference>
<name>A0A1U7DKL4_9RHOB</name>
<evidence type="ECO:0000256" key="20">
    <source>
        <dbReference type="ARBA" id="ARBA00034003"/>
    </source>
</evidence>
<dbReference type="GO" id="GO:0003677">
    <property type="term" value="F:DNA binding"/>
    <property type="evidence" value="ECO:0007669"/>
    <property type="project" value="UniProtKB-KW"/>
</dbReference>
<evidence type="ECO:0000256" key="15">
    <source>
        <dbReference type="ARBA" id="ARBA00023172"/>
    </source>
</evidence>
<keyword evidence="23" id="KW-1185">Reference proteome</keyword>
<dbReference type="InterPro" id="IPR014144">
    <property type="entry name" value="LigD_PE_domain"/>
</dbReference>
<keyword evidence="11" id="KW-0269">Exonuclease</keyword>
<evidence type="ECO:0000256" key="11">
    <source>
        <dbReference type="ARBA" id="ARBA00022839"/>
    </source>
</evidence>
<keyword evidence="14" id="KW-0238">DNA-binding</keyword>
<keyword evidence="9" id="KW-0227">DNA damage</keyword>
<evidence type="ECO:0000256" key="19">
    <source>
        <dbReference type="ARBA" id="ARBA00029943"/>
    </source>
</evidence>
<dbReference type="InterPro" id="IPR014146">
    <property type="entry name" value="LigD_ligase_dom"/>
</dbReference>
<keyword evidence="5" id="KW-0548">Nucleotidyltransferase</keyword>
<organism evidence="22 23">
    <name type="scientific">Brevirhabdus pacifica</name>
    <dbReference type="NCBI Taxonomy" id="1267768"/>
    <lineage>
        <taxon>Bacteria</taxon>
        <taxon>Pseudomonadati</taxon>
        <taxon>Pseudomonadota</taxon>
        <taxon>Alphaproteobacteria</taxon>
        <taxon>Rhodobacterales</taxon>
        <taxon>Paracoccaceae</taxon>
        <taxon>Brevirhabdus</taxon>
    </lineage>
</organism>
<dbReference type="EMBL" id="CP019124">
    <property type="protein sequence ID" value="APX90433.1"/>
    <property type="molecule type" value="Genomic_DNA"/>
</dbReference>
<dbReference type="CDD" id="cd04862">
    <property type="entry name" value="PaeLigD_Pol_like"/>
    <property type="match status" value="1"/>
</dbReference>
<dbReference type="InterPro" id="IPR012340">
    <property type="entry name" value="NA-bd_OB-fold"/>
</dbReference>
<dbReference type="Pfam" id="PF21686">
    <property type="entry name" value="LigD_Prim-Pol"/>
    <property type="match status" value="1"/>
</dbReference>
<evidence type="ECO:0000256" key="9">
    <source>
        <dbReference type="ARBA" id="ARBA00022763"/>
    </source>
</evidence>
<dbReference type="NCBIfam" id="TIGR02776">
    <property type="entry name" value="NHEJ_ligase_prk"/>
    <property type="match status" value="1"/>
</dbReference>
<keyword evidence="15" id="KW-0233">DNA recombination</keyword>
<dbReference type="PANTHER" id="PTHR42705">
    <property type="entry name" value="BIFUNCTIONAL NON-HOMOLOGOUS END JOINING PROTEIN LIGD"/>
    <property type="match status" value="1"/>
</dbReference>
<dbReference type="NCBIfam" id="TIGR02779">
    <property type="entry name" value="NHEJ_ligase_lig"/>
    <property type="match status" value="1"/>
</dbReference>
<keyword evidence="18" id="KW-0511">Multifunctional enzyme</keyword>
<dbReference type="RefSeq" id="WP_076980451.1">
    <property type="nucleotide sequence ID" value="NZ_CP019124.1"/>
</dbReference>
<evidence type="ECO:0000256" key="18">
    <source>
        <dbReference type="ARBA" id="ARBA00023268"/>
    </source>
</evidence>
<dbReference type="Proteomes" id="UP000187266">
    <property type="component" value="Chromosome"/>
</dbReference>
<accession>A0A1U7DKL4</accession>
<reference evidence="22 23" key="1">
    <citation type="submission" date="2017-01" db="EMBL/GenBank/DDBJ databases">
        <title>Genomic analysis of Xuhuaishuia manganoxidans DY6-4.</title>
        <authorList>
            <person name="Wang X."/>
        </authorList>
    </citation>
    <scope>NUCLEOTIDE SEQUENCE [LARGE SCALE GENOMIC DNA]</scope>
    <source>
        <strain evidence="22 23">DY6-4</strain>
    </source>
</reference>
<dbReference type="InterPro" id="IPR012309">
    <property type="entry name" value="DNA_ligase_ATP-dep_C"/>
</dbReference>
<gene>
    <name evidence="22" type="ORF">BV394_12420</name>
</gene>
<protein>
    <recommendedName>
        <fullName evidence="2">DNA ligase (ATP)</fullName>
        <ecNumber evidence="2">6.5.1.1</ecNumber>
    </recommendedName>
    <alternativeName>
        <fullName evidence="19">NHEJ DNA polymerase</fullName>
    </alternativeName>
</protein>
<dbReference type="CDD" id="cd07906">
    <property type="entry name" value="Adenylation_DNA_ligase_LigD_LigC"/>
    <property type="match status" value="1"/>
</dbReference>
<sequence>MTRLDRYLAKRDFAVTPEPDAQGTPSAMGLRFSMQKHAATRLHFDLRLEWDGVLLSWAVTKGPSLDPAEKRLAVRTEDHPLSYLQFEGTIPKDEYGGGTVMLWDLGWWQPLHDVDEGLKSGKLHFNIHGQRLTGGWALVRMRGRKASDKGRENWLMIKERDEAVVEGKAAEIGQAQSTGIQSGRDFDAIAAGGKAAFPPRRTAARPKFRKPQLATLRDTVPEGDGWWHELKLDGYRGQAAIGKGGVRIWTRSGQDWTDRFAELVPWFERLDCASALIDGEIIAGAGHSGFGALQTALKHGGPLAFQAFDLLELDGKTLTDLPLRDRREMLDGLLSGLPARAALASTTVIEGEGTAMLDAICQAGGEGLVAKRTDSPYRAGRSRSWIKVKCDKRAEFVIVGYQQSDKRGRPFSSLLLGTYERGKLHYRGKVGTGFSDEGMAELAAAMAPLEVSKSALSDPDDAPARGVRWLRPELVAEVVYGEITGDGRLRHSRYLGLRGDKPAKEVEMDEEVPARNRKGEKAASDAKTAKPEAKASRKAGPKVAGVTISSPDRVVFEDTGTTKLELARYYAAVAPAMLDETARRPLSLVRHPSGLSDPGFFQKHVAPGFEDPIRKVAIDEADGDDAEYMYVTSAGGLVTAVQMGTIEFHLWGAKVDRLDRPDRMVLDLDPDEAVGFAELRAAAQDIREHLADLGLECGLMLTGGKGVHIMVPLRRSNDWDTVRGFARTFATILAEREPQRFTATMSKARRKGRIFIDWLRNDRGNTAIAPYSVRARPGAPVAMPIDWRELDHKRKLPRFDLSAAQDRAKNGPVAFPEPQSITREVVDRLEVFASGE</sequence>
<proteinExistence type="predicted"/>
<dbReference type="GO" id="GO:0003887">
    <property type="term" value="F:DNA-directed DNA polymerase activity"/>
    <property type="evidence" value="ECO:0007669"/>
    <property type="project" value="UniProtKB-KW"/>
</dbReference>